<evidence type="ECO:0000256" key="1">
    <source>
        <dbReference type="SAM" id="MobiDB-lite"/>
    </source>
</evidence>
<feature type="region of interest" description="Disordered" evidence="1">
    <location>
        <begin position="1"/>
        <end position="62"/>
    </location>
</feature>
<feature type="compositionally biased region" description="Basic residues" evidence="1">
    <location>
        <begin position="28"/>
        <end position="62"/>
    </location>
</feature>
<dbReference type="EMBL" id="MN740112">
    <property type="protein sequence ID" value="QHT88226.1"/>
    <property type="molecule type" value="Genomic_DNA"/>
</dbReference>
<proteinExistence type="predicted"/>
<feature type="compositionally biased region" description="Basic residues" evidence="1">
    <location>
        <begin position="1"/>
        <end position="12"/>
    </location>
</feature>
<protein>
    <submittedName>
        <fullName evidence="2">Uncharacterized protein</fullName>
    </submittedName>
</protein>
<sequence length="412" mass="46770">MPKSKSPSKKVNKSPFSHKSSKIPNKSGKNKSKTSKTKTSKTKTSKSSKKSKGKSKSSKSSKKSKIDFDKLYDLSSSQLRTLAHKQEIPLYNKMTDRELISALNTDKEFTIGWRWKYMKPQLKKNEYKDAMELLLAPVRDITFYKKITNFLKNHEVHISLTTSPLRLPKILAVLATIDSTHVKNINVVLPDKYGKNKESYNQADIDKISKFPKVKIIRTAKDYGPITKMLPVIRQVKDPKSIIISIDDDVGYPLGMINEFIYQKVEKYPNAVVQSPDEGQDFRKDIGNFKKVFPSKQKPRKPYADLVEGWLGVAYSKKLVNDEEMEIIADLSKECLLSDDLVISYILAKHNVPVVKVDNKHLGQQLSYQYGAGADALHKGGGTGKVANVGAFSDDFNKEKYEICLYDIKRYF</sequence>
<dbReference type="AlphaFoldDB" id="A0A6C0I7D4"/>
<accession>A0A6C0I7D4</accession>
<organism evidence="2">
    <name type="scientific">viral metagenome</name>
    <dbReference type="NCBI Taxonomy" id="1070528"/>
    <lineage>
        <taxon>unclassified sequences</taxon>
        <taxon>metagenomes</taxon>
        <taxon>organismal metagenomes</taxon>
    </lineage>
</organism>
<name>A0A6C0I7D4_9ZZZZ</name>
<evidence type="ECO:0000313" key="2">
    <source>
        <dbReference type="EMBL" id="QHT88226.1"/>
    </source>
</evidence>
<reference evidence="2" key="1">
    <citation type="journal article" date="2020" name="Nature">
        <title>Giant virus diversity and host interactions through global metagenomics.</title>
        <authorList>
            <person name="Schulz F."/>
            <person name="Roux S."/>
            <person name="Paez-Espino D."/>
            <person name="Jungbluth S."/>
            <person name="Walsh D.A."/>
            <person name="Denef V.J."/>
            <person name="McMahon K.D."/>
            <person name="Konstantinidis K.T."/>
            <person name="Eloe-Fadrosh E.A."/>
            <person name="Kyrpides N.C."/>
            <person name="Woyke T."/>
        </authorList>
    </citation>
    <scope>NUCLEOTIDE SEQUENCE</scope>
    <source>
        <strain evidence="2">GVMAG-M-3300023184-24</strain>
    </source>
</reference>